<dbReference type="InterPro" id="IPR011990">
    <property type="entry name" value="TPR-like_helical_dom_sf"/>
</dbReference>
<dbReference type="InterPro" id="IPR019734">
    <property type="entry name" value="TPR_rpt"/>
</dbReference>
<dbReference type="AlphaFoldDB" id="A0A2N3HVG6"/>
<proteinExistence type="predicted"/>
<dbReference type="SUPFAM" id="SSF81901">
    <property type="entry name" value="HCP-like"/>
    <property type="match status" value="1"/>
</dbReference>
<dbReference type="GO" id="GO:0006355">
    <property type="term" value="P:regulation of DNA-templated transcription"/>
    <property type="evidence" value="ECO:0007669"/>
    <property type="project" value="InterPro"/>
</dbReference>
<evidence type="ECO:0000256" key="1">
    <source>
        <dbReference type="PROSITE-ProRule" id="PRU00339"/>
    </source>
</evidence>
<reference evidence="3 4" key="1">
    <citation type="journal article" date="2017" name="Front. Microbiol.">
        <title>Labilibaculum manganireducens gen. nov., sp. nov. and Labilibaculum filiforme sp. nov., Novel Bacteroidetes Isolated from Subsurface Sediments of the Baltic Sea.</title>
        <authorList>
            <person name="Vandieken V."/>
            <person name="Marshall I.P."/>
            <person name="Niemann H."/>
            <person name="Engelen B."/>
            <person name="Cypionka H."/>
        </authorList>
    </citation>
    <scope>NUCLEOTIDE SEQUENCE [LARGE SCALE GENOMIC DNA]</scope>
    <source>
        <strain evidence="3 4">59.16B</strain>
    </source>
</reference>
<keyword evidence="2" id="KW-1133">Transmembrane helix</keyword>
<keyword evidence="4" id="KW-1185">Reference proteome</keyword>
<gene>
    <name evidence="3" type="ORF">BZG02_14055</name>
</gene>
<evidence type="ECO:0000313" key="4">
    <source>
        <dbReference type="Proteomes" id="UP000233535"/>
    </source>
</evidence>
<dbReference type="InterPro" id="IPR016032">
    <property type="entry name" value="Sig_transdc_resp-reg_C-effctor"/>
</dbReference>
<dbReference type="InterPro" id="IPR036388">
    <property type="entry name" value="WH-like_DNA-bd_sf"/>
</dbReference>
<sequence>MIIISRLCVFVFLGITVFLFCTGYTNSSFQKKDINKDYLDTIKLGLDKVQSDPEESLKLLRGSYEYCMQKKDFENAVHCLIGITDVERFRGNYNIAFEKLWDALLLAGEKQIDHKNVVIIHRNIGILYGIFNKDSAAINHLSIALRKTKLLKGEKMRISETTASYFSLASIYRDNKEYSVALQYLDSCNLLNPEKALPYVETDKGYLYLKLGNLKLAEKHLINANKNLSITDERYLAVNYSFLGDLKIEQNKTDSALYFFTTSLKTINAKKAFVEFKPEILRKMSLLYLSKANYGKAYNYLNASAEVSDSLFNAKSENNSQLFEIKNKYKETLIEKDKLVQKQISLIKQKNTTQVLLKFLIGFILLIGISGFLLIRLRAKLHKLNLKQRMEKEKNSAILDVKSKELTTYALQMIDKEKVLHELLETIKEVAPGKYSVLSSKYLNRNSKLWNEFNMRFVEVNSDFYAKLREEYPNLTATEQKHCALIKLNFDSNEMAQILNISLQSVHTSRYRIRKKMNITREQSLSYFIAEL</sequence>
<dbReference type="EMBL" id="MVDD01000010">
    <property type="protein sequence ID" value="PKQ62054.1"/>
    <property type="molecule type" value="Genomic_DNA"/>
</dbReference>
<dbReference type="Gene3D" id="1.10.10.10">
    <property type="entry name" value="Winged helix-like DNA-binding domain superfamily/Winged helix DNA-binding domain"/>
    <property type="match status" value="1"/>
</dbReference>
<feature type="transmembrane region" description="Helical" evidence="2">
    <location>
        <begin position="355"/>
        <end position="375"/>
    </location>
</feature>
<comment type="caution">
    <text evidence="3">The sequence shown here is derived from an EMBL/GenBank/DDBJ whole genome shotgun (WGS) entry which is preliminary data.</text>
</comment>
<feature type="repeat" description="TPR" evidence="1">
    <location>
        <begin position="162"/>
        <end position="195"/>
    </location>
</feature>
<keyword evidence="2" id="KW-0812">Transmembrane</keyword>
<dbReference type="RefSeq" id="WP_101262084.1">
    <property type="nucleotide sequence ID" value="NZ_MVDD01000010.1"/>
</dbReference>
<dbReference type="Proteomes" id="UP000233535">
    <property type="component" value="Unassembled WGS sequence"/>
</dbReference>
<keyword evidence="2" id="KW-0472">Membrane</keyword>
<dbReference type="GO" id="GO:0003677">
    <property type="term" value="F:DNA binding"/>
    <property type="evidence" value="ECO:0007669"/>
    <property type="project" value="InterPro"/>
</dbReference>
<protein>
    <submittedName>
        <fullName evidence="3">Uncharacterized protein</fullName>
    </submittedName>
</protein>
<evidence type="ECO:0000256" key="2">
    <source>
        <dbReference type="SAM" id="Phobius"/>
    </source>
</evidence>
<dbReference type="PROSITE" id="PS50005">
    <property type="entry name" value="TPR"/>
    <property type="match status" value="1"/>
</dbReference>
<evidence type="ECO:0000313" key="3">
    <source>
        <dbReference type="EMBL" id="PKQ62054.1"/>
    </source>
</evidence>
<accession>A0A2N3HVG6</accession>
<name>A0A2N3HVG6_9BACT</name>
<keyword evidence="1" id="KW-0802">TPR repeat</keyword>
<dbReference type="SUPFAM" id="SSF46894">
    <property type="entry name" value="C-terminal effector domain of the bipartite response regulators"/>
    <property type="match status" value="1"/>
</dbReference>
<dbReference type="Gene3D" id="1.25.40.10">
    <property type="entry name" value="Tetratricopeptide repeat domain"/>
    <property type="match status" value="1"/>
</dbReference>
<organism evidence="3 4">
    <name type="scientific">Labilibaculum filiforme</name>
    <dbReference type="NCBI Taxonomy" id="1940526"/>
    <lineage>
        <taxon>Bacteria</taxon>
        <taxon>Pseudomonadati</taxon>
        <taxon>Bacteroidota</taxon>
        <taxon>Bacteroidia</taxon>
        <taxon>Marinilabiliales</taxon>
        <taxon>Marinifilaceae</taxon>
        <taxon>Labilibaculum</taxon>
    </lineage>
</organism>
<dbReference type="OrthoDB" id="1523128at2"/>